<sequence length="668" mass="72048">MTDPAPDPHPSEPRRSLAQAFTGSPVLLALAVLAWALAWMALETWFGRRGTGPLAQALAPVAASLLLAGGLALGAPGLGRRLAASRPLGRLLAGAILLGLAAGWAVARARGGEVLPGGVLDLPLSILATVRPPDLLRSLWLEALLLPLAVQALAVARARRGELRRRPGLGLLLASPVLLAAAALGNRVGGVRATQVIPVGGTAAVFEPAWPSGRPVPLKDFRVRLESLDAARREPAFRLETEGQASRWTARVESGQSGDLPGGLRYQVERLIPDALPSGQVVEDPQGPENPAVQVMLGLGSTEPLVGILFAREPEGWRRDEPQGRFAVVYRERFEPALLAALRPHPPVSQKLVLTFMGKTLEHPVQPGRTWDLPGFSLTVAGIYPDLGGLRKGADGRQELFSRSPFYRNPWLQVRLRQASGAQADLLLSARPIQDKDYADYLARTLPPGMTLRYVPEGEELQDRFVLLTREDGKVRLVEDGRVTRTAELSPNRPFIVEKGLSVTLLARYDRARFEPDFVPDPDVDVTAQSERPVLRLRVWDPATGAADSRWLQARGGDDQPVDAAFLGGRIRLAYRPKAPDPWDLAGTLSVLDPTGSELGQGPVTVGTPFTWRGHRLYLDGWLPGPPASARLLLATDPGLGLAWVGLACLVAGGIWTLLEVRRARQEC</sequence>
<dbReference type="RefSeq" id="WP_285723370.1">
    <property type="nucleotide sequence ID" value="NZ_BSDD01000001.1"/>
</dbReference>
<feature type="transmembrane region" description="Helical" evidence="1">
    <location>
        <begin position="639"/>
        <end position="659"/>
    </location>
</feature>
<feature type="transmembrane region" description="Helical" evidence="1">
    <location>
        <begin position="168"/>
        <end position="185"/>
    </location>
</feature>
<evidence type="ECO:0000313" key="2">
    <source>
        <dbReference type="EMBL" id="GLH69373.1"/>
    </source>
</evidence>
<protein>
    <recommendedName>
        <fullName evidence="4">ResB-like domain-containing protein</fullName>
    </recommendedName>
</protein>
<reference evidence="2 3" key="1">
    <citation type="journal article" date="2023" name="Antonie Van Leeuwenhoek">
        <title>Mesoterricola silvestris gen. nov., sp. nov., Mesoterricola sediminis sp. nov., Geothrix oryzae sp. nov., Geothrix edaphica sp. nov., Geothrix rubra sp. nov., and Geothrix limicola sp. nov., six novel members of Acidobacteriota isolated from soils.</title>
        <authorList>
            <person name="Itoh H."/>
            <person name="Sugisawa Y."/>
            <person name="Mise K."/>
            <person name="Xu Z."/>
            <person name="Kuniyasu M."/>
            <person name="Ushijima N."/>
            <person name="Kawano K."/>
            <person name="Kobayashi E."/>
            <person name="Shiratori Y."/>
            <person name="Masuda Y."/>
            <person name="Senoo K."/>
        </authorList>
    </citation>
    <scope>NUCLEOTIDE SEQUENCE [LARGE SCALE GENOMIC DNA]</scope>
    <source>
        <strain evidence="2 3">Red803</strain>
    </source>
</reference>
<evidence type="ECO:0008006" key="4">
    <source>
        <dbReference type="Google" id="ProtNLM"/>
    </source>
</evidence>
<organism evidence="2 3">
    <name type="scientific">Geothrix rubra</name>
    <dbReference type="NCBI Taxonomy" id="2927977"/>
    <lineage>
        <taxon>Bacteria</taxon>
        <taxon>Pseudomonadati</taxon>
        <taxon>Acidobacteriota</taxon>
        <taxon>Holophagae</taxon>
        <taxon>Holophagales</taxon>
        <taxon>Holophagaceae</taxon>
        <taxon>Geothrix</taxon>
    </lineage>
</organism>
<gene>
    <name evidence="2" type="ORF">GETHPA_09060</name>
</gene>
<dbReference type="EMBL" id="BSDD01000001">
    <property type="protein sequence ID" value="GLH69373.1"/>
    <property type="molecule type" value="Genomic_DNA"/>
</dbReference>
<proteinExistence type="predicted"/>
<feature type="transmembrane region" description="Helical" evidence="1">
    <location>
        <begin position="20"/>
        <end position="42"/>
    </location>
</feature>
<name>A0ABQ5Q4D0_9BACT</name>
<feature type="transmembrane region" description="Helical" evidence="1">
    <location>
        <begin position="54"/>
        <end position="76"/>
    </location>
</feature>
<accession>A0ABQ5Q4D0</accession>
<feature type="transmembrane region" description="Helical" evidence="1">
    <location>
        <begin position="139"/>
        <end position="156"/>
    </location>
</feature>
<feature type="transmembrane region" description="Helical" evidence="1">
    <location>
        <begin position="88"/>
        <end position="107"/>
    </location>
</feature>
<keyword evidence="3" id="KW-1185">Reference proteome</keyword>
<evidence type="ECO:0000313" key="3">
    <source>
        <dbReference type="Proteomes" id="UP001165089"/>
    </source>
</evidence>
<keyword evidence="1" id="KW-1133">Transmembrane helix</keyword>
<comment type="caution">
    <text evidence="2">The sequence shown here is derived from an EMBL/GenBank/DDBJ whole genome shotgun (WGS) entry which is preliminary data.</text>
</comment>
<evidence type="ECO:0000256" key="1">
    <source>
        <dbReference type="SAM" id="Phobius"/>
    </source>
</evidence>
<keyword evidence="1" id="KW-0472">Membrane</keyword>
<keyword evidence="1" id="KW-0812">Transmembrane</keyword>
<dbReference type="Proteomes" id="UP001165089">
    <property type="component" value="Unassembled WGS sequence"/>
</dbReference>